<dbReference type="HOGENOM" id="CLU_3069657_0_0_1"/>
<evidence type="ECO:0000313" key="2">
    <source>
        <dbReference type="Proteomes" id="UP000054217"/>
    </source>
</evidence>
<accession>A0A0C3P5M5</accession>
<reference evidence="1 2" key="1">
    <citation type="submission" date="2014-04" db="EMBL/GenBank/DDBJ databases">
        <authorList>
            <consortium name="DOE Joint Genome Institute"/>
            <person name="Kuo A."/>
            <person name="Kohler A."/>
            <person name="Costa M.D."/>
            <person name="Nagy L.G."/>
            <person name="Floudas D."/>
            <person name="Copeland A."/>
            <person name="Barry K.W."/>
            <person name="Cichocki N."/>
            <person name="Veneault-Fourrey C."/>
            <person name="LaButti K."/>
            <person name="Lindquist E.A."/>
            <person name="Lipzen A."/>
            <person name="Lundell T."/>
            <person name="Morin E."/>
            <person name="Murat C."/>
            <person name="Sun H."/>
            <person name="Tunlid A."/>
            <person name="Henrissat B."/>
            <person name="Grigoriev I.V."/>
            <person name="Hibbett D.S."/>
            <person name="Martin F."/>
            <person name="Nordberg H.P."/>
            <person name="Cantor M.N."/>
            <person name="Hua S.X."/>
        </authorList>
    </citation>
    <scope>NUCLEOTIDE SEQUENCE [LARGE SCALE GENOMIC DNA]</scope>
    <source>
        <strain evidence="1 2">Marx 270</strain>
    </source>
</reference>
<dbReference type="InParanoid" id="A0A0C3P5M5"/>
<name>A0A0C3P5M5_PISTI</name>
<gene>
    <name evidence="1" type="ORF">M404DRAFT_997384</name>
</gene>
<proteinExistence type="predicted"/>
<protein>
    <submittedName>
        <fullName evidence="1">Uncharacterized protein</fullName>
    </submittedName>
</protein>
<dbReference type="EMBL" id="KN831957">
    <property type="protein sequence ID" value="KIO08460.1"/>
    <property type="molecule type" value="Genomic_DNA"/>
</dbReference>
<dbReference type="Proteomes" id="UP000054217">
    <property type="component" value="Unassembled WGS sequence"/>
</dbReference>
<evidence type="ECO:0000313" key="1">
    <source>
        <dbReference type="EMBL" id="KIO08460.1"/>
    </source>
</evidence>
<organism evidence="1 2">
    <name type="scientific">Pisolithus tinctorius Marx 270</name>
    <dbReference type="NCBI Taxonomy" id="870435"/>
    <lineage>
        <taxon>Eukaryota</taxon>
        <taxon>Fungi</taxon>
        <taxon>Dikarya</taxon>
        <taxon>Basidiomycota</taxon>
        <taxon>Agaricomycotina</taxon>
        <taxon>Agaricomycetes</taxon>
        <taxon>Agaricomycetidae</taxon>
        <taxon>Boletales</taxon>
        <taxon>Sclerodermatineae</taxon>
        <taxon>Pisolithaceae</taxon>
        <taxon>Pisolithus</taxon>
    </lineage>
</organism>
<sequence length="53" mass="5976">MSLRDPSQLSERSCNSFFRGLVWILVIPVQNCEPSTHPSPATRGFLCRYPGSH</sequence>
<reference evidence="2" key="2">
    <citation type="submission" date="2015-01" db="EMBL/GenBank/DDBJ databases">
        <title>Evolutionary Origins and Diversification of the Mycorrhizal Mutualists.</title>
        <authorList>
            <consortium name="DOE Joint Genome Institute"/>
            <consortium name="Mycorrhizal Genomics Consortium"/>
            <person name="Kohler A."/>
            <person name="Kuo A."/>
            <person name="Nagy L.G."/>
            <person name="Floudas D."/>
            <person name="Copeland A."/>
            <person name="Barry K.W."/>
            <person name="Cichocki N."/>
            <person name="Veneault-Fourrey C."/>
            <person name="LaButti K."/>
            <person name="Lindquist E.A."/>
            <person name="Lipzen A."/>
            <person name="Lundell T."/>
            <person name="Morin E."/>
            <person name="Murat C."/>
            <person name="Riley R."/>
            <person name="Ohm R."/>
            <person name="Sun H."/>
            <person name="Tunlid A."/>
            <person name="Henrissat B."/>
            <person name="Grigoriev I.V."/>
            <person name="Hibbett D.S."/>
            <person name="Martin F."/>
        </authorList>
    </citation>
    <scope>NUCLEOTIDE SEQUENCE [LARGE SCALE GENOMIC DNA]</scope>
    <source>
        <strain evidence="2">Marx 270</strain>
    </source>
</reference>
<dbReference type="AlphaFoldDB" id="A0A0C3P5M5"/>
<keyword evidence="2" id="KW-1185">Reference proteome</keyword>